<gene>
    <name evidence="2" type="ORF">GX51_08243</name>
</gene>
<comment type="caution">
    <text evidence="2">The sequence shown here is derived from an EMBL/GenBank/DDBJ whole genome shotgun (WGS) entry which is preliminary data.</text>
</comment>
<proteinExistence type="predicted"/>
<name>A0A2B7WFX6_9EURO</name>
<dbReference type="Proteomes" id="UP000224080">
    <property type="component" value="Unassembled WGS sequence"/>
</dbReference>
<protein>
    <submittedName>
        <fullName evidence="2">Uncharacterized protein</fullName>
    </submittedName>
</protein>
<keyword evidence="3" id="KW-1185">Reference proteome</keyword>
<evidence type="ECO:0000313" key="2">
    <source>
        <dbReference type="EMBL" id="PGG95469.1"/>
    </source>
</evidence>
<evidence type="ECO:0000256" key="1">
    <source>
        <dbReference type="SAM" id="MobiDB-lite"/>
    </source>
</evidence>
<feature type="region of interest" description="Disordered" evidence="1">
    <location>
        <begin position="1"/>
        <end position="84"/>
    </location>
</feature>
<evidence type="ECO:0000313" key="3">
    <source>
        <dbReference type="Proteomes" id="UP000224080"/>
    </source>
</evidence>
<sequence length="84" mass="9573">MRDQTHLHHGSSQQTGEPQAGDGGWRRERTREATANERYRADNLGITLEDRQKRQQRRGRGFKEERSSKRGRARTGRAAAAGTN</sequence>
<feature type="compositionally biased region" description="Basic and acidic residues" evidence="1">
    <location>
        <begin position="24"/>
        <end position="41"/>
    </location>
</feature>
<organism evidence="2 3">
    <name type="scientific">Blastomyces parvus</name>
    <dbReference type="NCBI Taxonomy" id="2060905"/>
    <lineage>
        <taxon>Eukaryota</taxon>
        <taxon>Fungi</taxon>
        <taxon>Dikarya</taxon>
        <taxon>Ascomycota</taxon>
        <taxon>Pezizomycotina</taxon>
        <taxon>Eurotiomycetes</taxon>
        <taxon>Eurotiomycetidae</taxon>
        <taxon>Onygenales</taxon>
        <taxon>Ajellomycetaceae</taxon>
        <taxon>Blastomyces</taxon>
    </lineage>
</organism>
<dbReference type="AlphaFoldDB" id="A0A2B7WFX6"/>
<dbReference type="EMBL" id="PDNC01000227">
    <property type="protein sequence ID" value="PGG95469.1"/>
    <property type="molecule type" value="Genomic_DNA"/>
</dbReference>
<reference evidence="2 3" key="1">
    <citation type="submission" date="2017-10" db="EMBL/GenBank/DDBJ databases">
        <title>Comparative genomics in systemic dimorphic fungi from Ajellomycetaceae.</title>
        <authorList>
            <person name="Munoz J.F."/>
            <person name="Mcewen J.G."/>
            <person name="Clay O.K."/>
            <person name="Cuomo C.A."/>
        </authorList>
    </citation>
    <scope>NUCLEOTIDE SEQUENCE [LARGE SCALE GENOMIC DNA]</scope>
    <source>
        <strain evidence="2 3">UAMH130</strain>
    </source>
</reference>
<accession>A0A2B7WFX6</accession>